<dbReference type="Gene3D" id="3.90.960.10">
    <property type="entry name" value="YbaK/aminoacyl-tRNA synthetase-associated domain"/>
    <property type="match status" value="1"/>
</dbReference>
<keyword evidence="3 4" id="KW-0456">Lyase</keyword>
<dbReference type="PANTHER" id="PTHR30411">
    <property type="entry name" value="CYTOPLASMIC PROTEIN"/>
    <property type="match status" value="1"/>
</dbReference>
<organism evidence="6 7">
    <name type="scientific">Occallatibacter riparius</name>
    <dbReference type="NCBI Taxonomy" id="1002689"/>
    <lineage>
        <taxon>Bacteria</taxon>
        <taxon>Pseudomonadati</taxon>
        <taxon>Acidobacteriota</taxon>
        <taxon>Terriglobia</taxon>
        <taxon>Terriglobales</taxon>
        <taxon>Acidobacteriaceae</taxon>
        <taxon>Occallatibacter</taxon>
    </lineage>
</organism>
<accession>A0A9J7BN61</accession>
<evidence type="ECO:0000259" key="5">
    <source>
        <dbReference type="Pfam" id="PF04073"/>
    </source>
</evidence>
<dbReference type="Proteomes" id="UP001059380">
    <property type="component" value="Chromosome"/>
</dbReference>
<dbReference type="AlphaFoldDB" id="A0A9J7BN61"/>
<dbReference type="GO" id="GO:0006412">
    <property type="term" value="P:translation"/>
    <property type="evidence" value="ECO:0007669"/>
    <property type="project" value="UniProtKB-KW"/>
</dbReference>
<dbReference type="RefSeq" id="WP_260791534.1">
    <property type="nucleotide sequence ID" value="NZ_CP093313.1"/>
</dbReference>
<dbReference type="NCBIfam" id="TIGR00011">
    <property type="entry name" value="YbaK_EbsC"/>
    <property type="match status" value="1"/>
</dbReference>
<dbReference type="GO" id="GO:0016829">
    <property type="term" value="F:lyase activity"/>
    <property type="evidence" value="ECO:0007669"/>
    <property type="project" value="UniProtKB-KW"/>
</dbReference>
<evidence type="ECO:0000256" key="3">
    <source>
        <dbReference type="ARBA" id="ARBA00023239"/>
    </source>
</evidence>
<evidence type="ECO:0000313" key="6">
    <source>
        <dbReference type="EMBL" id="UWZ82350.1"/>
    </source>
</evidence>
<evidence type="ECO:0000256" key="2">
    <source>
        <dbReference type="ARBA" id="ARBA00022917"/>
    </source>
</evidence>
<sequence length="168" mass="17932">MKTNAARFLEGLGIAFEMREYEVDPEDVSAIAVAKKIGMPPEQVFKTLLTTDGKGEFVFAVIPGDAELDFKKLARAAGMRKAEMTPLKDVQPLTGYIRGGVTVFGAKKAYPIFVDETAILFDTISVSAGTRGAQLILSPDDYLKAAEAIGEPVATADLTKAVHAEGHA</sequence>
<proteinExistence type="inferred from homology"/>
<dbReference type="SUPFAM" id="SSF55826">
    <property type="entry name" value="YbaK/ProRS associated domain"/>
    <property type="match status" value="1"/>
</dbReference>
<keyword evidence="7" id="KW-1185">Reference proteome</keyword>
<dbReference type="GO" id="GO:0002161">
    <property type="term" value="F:aminoacyl-tRNA deacylase activity"/>
    <property type="evidence" value="ECO:0007669"/>
    <property type="project" value="InterPro"/>
</dbReference>
<comment type="similarity">
    <text evidence="1 4">Belongs to the prolyl-tRNA editing family. YbaK/EbsC subfamily.</text>
</comment>
<dbReference type="InterPro" id="IPR004369">
    <property type="entry name" value="Prolyl-tRNA_editing_YbaK/EbsC"/>
</dbReference>
<feature type="domain" description="YbaK/aminoacyl-tRNA synthetase-associated" evidence="5">
    <location>
        <begin position="29"/>
        <end position="144"/>
    </location>
</feature>
<protein>
    <recommendedName>
        <fullName evidence="4">Cys-tRNA(Pro)/Cys-tRNA(Cys) deacylase</fullName>
        <ecNumber evidence="4">4.2.-.-</ecNumber>
    </recommendedName>
</protein>
<dbReference type="InterPro" id="IPR036754">
    <property type="entry name" value="YbaK/aa-tRNA-synt-asso_dom_sf"/>
</dbReference>
<keyword evidence="2 4" id="KW-0648">Protein biosynthesis</keyword>
<name>A0A9J7BN61_9BACT</name>
<dbReference type="EC" id="4.2.-.-" evidence="4"/>
<dbReference type="PIRSF" id="PIRSF006181">
    <property type="entry name" value="EbsC_YbaK"/>
    <property type="match status" value="1"/>
</dbReference>
<dbReference type="Pfam" id="PF04073">
    <property type="entry name" value="tRNA_edit"/>
    <property type="match status" value="1"/>
</dbReference>
<gene>
    <name evidence="6" type="primary">ybaK</name>
    <name evidence="6" type="ORF">MOP44_17445</name>
</gene>
<dbReference type="EMBL" id="CP093313">
    <property type="protein sequence ID" value="UWZ82350.1"/>
    <property type="molecule type" value="Genomic_DNA"/>
</dbReference>
<evidence type="ECO:0000313" key="7">
    <source>
        <dbReference type="Proteomes" id="UP001059380"/>
    </source>
</evidence>
<dbReference type="PANTHER" id="PTHR30411:SF0">
    <property type="entry name" value="CYS-TRNA(PRO)_CYS-TRNA(CYS) DEACYLASE YBAK"/>
    <property type="match status" value="1"/>
</dbReference>
<reference evidence="6" key="1">
    <citation type="submission" date="2021-04" db="EMBL/GenBank/DDBJ databases">
        <title>Phylogenetic analysis of Acidobacteriaceae.</title>
        <authorList>
            <person name="Qiu L."/>
            <person name="Zhang Q."/>
        </authorList>
    </citation>
    <scope>NUCLEOTIDE SEQUENCE</scope>
    <source>
        <strain evidence="6">DSM 25168</strain>
    </source>
</reference>
<evidence type="ECO:0000256" key="1">
    <source>
        <dbReference type="ARBA" id="ARBA00009798"/>
    </source>
</evidence>
<dbReference type="InterPro" id="IPR007214">
    <property type="entry name" value="YbaK/aa-tRNA-synth-assoc-dom"/>
</dbReference>
<dbReference type="CDD" id="cd00002">
    <property type="entry name" value="YbaK_deacylase"/>
    <property type="match status" value="1"/>
</dbReference>
<dbReference type="KEGG" id="orp:MOP44_17445"/>
<evidence type="ECO:0000256" key="4">
    <source>
        <dbReference type="PIRNR" id="PIRNR006181"/>
    </source>
</evidence>